<protein>
    <submittedName>
        <fullName evidence="1">HK3a</fullName>
    </submittedName>
</protein>
<accession>A0A0A9HJ15</accession>
<organism evidence="1">
    <name type="scientific">Arundo donax</name>
    <name type="common">Giant reed</name>
    <name type="synonym">Donax arundinaceus</name>
    <dbReference type="NCBI Taxonomy" id="35708"/>
    <lineage>
        <taxon>Eukaryota</taxon>
        <taxon>Viridiplantae</taxon>
        <taxon>Streptophyta</taxon>
        <taxon>Embryophyta</taxon>
        <taxon>Tracheophyta</taxon>
        <taxon>Spermatophyta</taxon>
        <taxon>Magnoliopsida</taxon>
        <taxon>Liliopsida</taxon>
        <taxon>Poales</taxon>
        <taxon>Poaceae</taxon>
        <taxon>PACMAD clade</taxon>
        <taxon>Arundinoideae</taxon>
        <taxon>Arundineae</taxon>
        <taxon>Arundo</taxon>
    </lineage>
</organism>
<sequence>MNLNEDMTPFSKLHRIPYKICNDLSKPPRIPN</sequence>
<proteinExistence type="predicted"/>
<dbReference type="EMBL" id="GBRH01162072">
    <property type="protein sequence ID" value="JAE35824.1"/>
    <property type="molecule type" value="Transcribed_RNA"/>
</dbReference>
<reference evidence="1" key="2">
    <citation type="journal article" date="2015" name="Data Brief">
        <title>Shoot transcriptome of the giant reed, Arundo donax.</title>
        <authorList>
            <person name="Barrero R.A."/>
            <person name="Guerrero F.D."/>
            <person name="Moolhuijzen P."/>
            <person name="Goolsby J.A."/>
            <person name="Tidwell J."/>
            <person name="Bellgard S.E."/>
            <person name="Bellgard M.I."/>
        </authorList>
    </citation>
    <scope>NUCLEOTIDE SEQUENCE</scope>
    <source>
        <tissue evidence="1">Shoot tissue taken approximately 20 cm above the soil surface</tissue>
    </source>
</reference>
<evidence type="ECO:0000313" key="1">
    <source>
        <dbReference type="EMBL" id="JAE35824.1"/>
    </source>
</evidence>
<name>A0A0A9HJ15_ARUDO</name>
<reference evidence="1" key="1">
    <citation type="submission" date="2014-09" db="EMBL/GenBank/DDBJ databases">
        <authorList>
            <person name="Magalhaes I.L.F."/>
            <person name="Oliveira U."/>
            <person name="Santos F.R."/>
            <person name="Vidigal T.H.D.A."/>
            <person name="Brescovit A.D."/>
            <person name="Santos A.J."/>
        </authorList>
    </citation>
    <scope>NUCLEOTIDE SEQUENCE</scope>
    <source>
        <tissue evidence="1">Shoot tissue taken approximately 20 cm above the soil surface</tissue>
    </source>
</reference>
<dbReference type="AlphaFoldDB" id="A0A0A9HJ15"/>